<dbReference type="STRING" id="1030841.HMPREF9370_0052"/>
<feature type="region of interest" description="Disordered" evidence="1">
    <location>
        <begin position="107"/>
        <end position="136"/>
    </location>
</feature>
<dbReference type="RefSeq" id="WP_009115199.1">
    <property type="nucleotide sequence ID" value="NZ_JH165159.1"/>
</dbReference>
<evidence type="ECO:0000313" key="3">
    <source>
        <dbReference type="Proteomes" id="UP000005336"/>
    </source>
</evidence>
<dbReference type="Proteomes" id="UP000005336">
    <property type="component" value="Unassembled WGS sequence"/>
</dbReference>
<feature type="compositionally biased region" description="Acidic residues" evidence="1">
    <location>
        <begin position="126"/>
        <end position="136"/>
    </location>
</feature>
<protein>
    <submittedName>
        <fullName evidence="2">Anti-anti-sigma factor family protein</fullName>
    </submittedName>
</protein>
<feature type="compositionally biased region" description="Low complexity" evidence="1">
    <location>
        <begin position="21"/>
        <end position="66"/>
    </location>
</feature>
<keyword evidence="3" id="KW-1185">Reference proteome</keyword>
<dbReference type="HOGENOM" id="CLU_2024263_0_0_4"/>
<name>G4CLU3_9NEIS</name>
<feature type="compositionally biased region" description="Basic and acidic residues" evidence="1">
    <location>
        <begin position="116"/>
        <end position="125"/>
    </location>
</feature>
<dbReference type="AlphaFoldDB" id="G4CLU3"/>
<feature type="region of interest" description="Disordered" evidence="1">
    <location>
        <begin position="21"/>
        <end position="68"/>
    </location>
</feature>
<gene>
    <name evidence="2" type="ORF">HMPREF9370_0052</name>
</gene>
<proteinExistence type="predicted"/>
<reference evidence="2 3" key="1">
    <citation type="submission" date="2011-06" db="EMBL/GenBank/DDBJ databases">
        <authorList>
            <person name="Muzny D."/>
            <person name="Qin X."/>
            <person name="Deng J."/>
            <person name="Jiang H."/>
            <person name="Liu Y."/>
            <person name="Qu J."/>
            <person name="Song X.-Z."/>
            <person name="Zhang L."/>
            <person name="Thornton R."/>
            <person name="Coyle M."/>
            <person name="Francisco L."/>
            <person name="Jackson L."/>
            <person name="Javaid M."/>
            <person name="Korchina V."/>
            <person name="Kovar C."/>
            <person name="Mata R."/>
            <person name="Mathew T."/>
            <person name="Ngo R."/>
            <person name="Nguyen L."/>
            <person name="Nguyen N."/>
            <person name="Okwuonu G."/>
            <person name="Ongeri F."/>
            <person name="Pham C."/>
            <person name="Simmons D."/>
            <person name="Wilczek-Boney K."/>
            <person name="Hale W."/>
            <person name="Jakkamsetti A."/>
            <person name="Pham P."/>
            <person name="Ruth R."/>
            <person name="San Lucas F."/>
            <person name="Warren J."/>
            <person name="Zhang J."/>
            <person name="Zhao Z."/>
            <person name="Zhou C."/>
            <person name="Zhu D."/>
            <person name="Lee S."/>
            <person name="Bess C."/>
            <person name="Blankenburg K."/>
            <person name="Forbes L."/>
            <person name="Fu Q."/>
            <person name="Gubbala S."/>
            <person name="Hirani K."/>
            <person name="Jayaseelan J.C."/>
            <person name="Lara F."/>
            <person name="Munidasa M."/>
            <person name="Palculict T."/>
            <person name="Patil S."/>
            <person name="Pu L.-L."/>
            <person name="Saada N."/>
            <person name="Tang L."/>
            <person name="Weissenberger G."/>
            <person name="Zhu Y."/>
            <person name="Hemphill L."/>
            <person name="Shang Y."/>
            <person name="Youmans B."/>
            <person name="Ayvaz T."/>
            <person name="Ross M."/>
            <person name="Santibanez J."/>
            <person name="Aqrawi P."/>
            <person name="Gross S."/>
            <person name="Joshi V."/>
            <person name="Fowler G."/>
            <person name="Nazareth L."/>
            <person name="Reid J."/>
            <person name="Worley K."/>
            <person name="Petrosino J."/>
            <person name="Highlander S."/>
            <person name="Gibbs R."/>
        </authorList>
    </citation>
    <scope>NUCLEOTIDE SEQUENCE [LARGE SCALE GENOMIC DNA]</scope>
    <source>
        <strain evidence="2 3">9715</strain>
    </source>
</reference>
<sequence length="136" mass="14315">MTHPLIPAILLSLLLAGCGGNENQPAAPASAPEPATQASAPAADNAASEADMAEPKASSAAAATPAGEMVPLCKEAETLENKYIETLSGAEKEERIQRRDEWLASLKQATPAEQEENCKQAIEEAKDQDDDKEDKS</sequence>
<dbReference type="OrthoDB" id="8607329at2"/>
<evidence type="ECO:0000256" key="1">
    <source>
        <dbReference type="SAM" id="MobiDB-lite"/>
    </source>
</evidence>
<organism evidence="2 3">
    <name type="scientific">Neisseria wadsworthii 9715</name>
    <dbReference type="NCBI Taxonomy" id="1030841"/>
    <lineage>
        <taxon>Bacteria</taxon>
        <taxon>Pseudomonadati</taxon>
        <taxon>Pseudomonadota</taxon>
        <taxon>Betaproteobacteria</taxon>
        <taxon>Neisseriales</taxon>
        <taxon>Neisseriaceae</taxon>
        <taxon>Neisseria</taxon>
    </lineage>
</organism>
<evidence type="ECO:0000313" key="2">
    <source>
        <dbReference type="EMBL" id="EGZ51301.1"/>
    </source>
</evidence>
<comment type="caution">
    <text evidence="2">The sequence shown here is derived from an EMBL/GenBank/DDBJ whole genome shotgun (WGS) entry which is preliminary data.</text>
</comment>
<dbReference type="PATRIC" id="fig|1030841.3.peg.54"/>
<dbReference type="EMBL" id="AGAZ01000002">
    <property type="protein sequence ID" value="EGZ51301.1"/>
    <property type="molecule type" value="Genomic_DNA"/>
</dbReference>
<accession>G4CLU3</accession>